<dbReference type="EMBL" id="CP048104">
    <property type="protein sequence ID" value="QKG83753.1"/>
    <property type="molecule type" value="Genomic_DNA"/>
</dbReference>
<dbReference type="KEGG" id="kpul:GXN76_04190"/>
<keyword evidence="4" id="KW-1185">Reference proteome</keyword>
<organism evidence="3 4">
    <name type="scientific">Kroppenstedtia pulmonis</name>
    <dbReference type="NCBI Taxonomy" id="1380685"/>
    <lineage>
        <taxon>Bacteria</taxon>
        <taxon>Bacillati</taxon>
        <taxon>Bacillota</taxon>
        <taxon>Bacilli</taxon>
        <taxon>Bacillales</taxon>
        <taxon>Thermoactinomycetaceae</taxon>
        <taxon>Kroppenstedtia</taxon>
    </lineage>
</organism>
<sequence length="46" mass="4886">MKFSSKVTCISLAFILSFFALTTPPSQSDVPRTGTLSGSILDEPGH</sequence>
<reference evidence="3 4" key="1">
    <citation type="submission" date="2020-01" db="EMBL/GenBank/DDBJ databases">
        <authorList>
            <person name="Gulvik C.A."/>
            <person name="Batra D.G."/>
        </authorList>
    </citation>
    <scope>NUCLEOTIDE SEQUENCE [LARGE SCALE GENOMIC DNA]</scope>
    <source>
        <strain evidence="3 4">W9323</strain>
    </source>
</reference>
<evidence type="ECO:0000313" key="4">
    <source>
        <dbReference type="Proteomes" id="UP000503088"/>
    </source>
</evidence>
<keyword evidence="2" id="KW-0732">Signal</keyword>
<accession>A0A7D4BV70</accession>
<feature type="signal peptide" evidence="2">
    <location>
        <begin position="1"/>
        <end position="22"/>
    </location>
</feature>
<evidence type="ECO:0000256" key="1">
    <source>
        <dbReference type="SAM" id="MobiDB-lite"/>
    </source>
</evidence>
<proteinExistence type="predicted"/>
<gene>
    <name evidence="3" type="ORF">GXN76_04190</name>
</gene>
<evidence type="ECO:0000256" key="2">
    <source>
        <dbReference type="SAM" id="SignalP"/>
    </source>
</evidence>
<feature type="compositionally biased region" description="Polar residues" evidence="1">
    <location>
        <begin position="24"/>
        <end position="38"/>
    </location>
</feature>
<evidence type="ECO:0000313" key="3">
    <source>
        <dbReference type="EMBL" id="QKG83753.1"/>
    </source>
</evidence>
<dbReference type="AlphaFoldDB" id="A0A7D4BV70"/>
<feature type="chain" id="PRO_5038918402" evidence="2">
    <location>
        <begin position="23"/>
        <end position="46"/>
    </location>
</feature>
<protein>
    <submittedName>
        <fullName evidence="3">Uncharacterized protein</fullName>
    </submittedName>
</protein>
<dbReference type="Proteomes" id="UP000503088">
    <property type="component" value="Chromosome"/>
</dbReference>
<dbReference type="RefSeq" id="WP_173220789.1">
    <property type="nucleotide sequence ID" value="NZ_CP048104.1"/>
</dbReference>
<feature type="region of interest" description="Disordered" evidence="1">
    <location>
        <begin position="24"/>
        <end position="46"/>
    </location>
</feature>
<name>A0A7D4BV70_9BACL</name>